<sequence length="455" mass="50332">MSTETGAALDAEPSGHRIVQGPRGLPLLGSLPRFGRNPLAFFEQLRGYGDMVSWRFGRNDCLFVADPECIGELLTETERTFDQPLLGIAFRTVMGNGVVVARGADWRRKRSLVQPSVRPKQVKSYASTMTSCAVELADNWSPGARVDIKREMATLTQRIAVRTIFGVDTPADAESMGKAMDVAQQEIGKEFSGLGAVLPDWVPTPGRARIKKAAAVIDAEVGRVVARHRDGDGERPDLLSRLLTAVDETGAHLSDKEIRDETVTLYIGGHETTSSTLVWAWYLLSRNPRARAALAEELDRVLGDREPGIEDYAQLTYAQAVVKETLRLYPTIWLVTGVAKEGARLGGLPVPEGTRVWSSQWATHRDGRWFREPEVFRPERWDAQEGDDIPEYAWYPFGGGPRVCLGTRFAMVEAVLVLAVLARRFELEVDPGTVNPVPTLTLQPDREVMATVRAR</sequence>
<accession>A0ABY9JA03</accession>
<dbReference type="Pfam" id="PF00067">
    <property type="entry name" value="p450"/>
    <property type="match status" value="1"/>
</dbReference>
<dbReference type="InterPro" id="IPR002401">
    <property type="entry name" value="Cyt_P450_E_grp-I"/>
</dbReference>
<dbReference type="InterPro" id="IPR036396">
    <property type="entry name" value="Cyt_P450_sf"/>
</dbReference>
<dbReference type="RefSeq" id="WP_147961438.1">
    <property type="nucleotide sequence ID" value="NZ_CP120983.1"/>
</dbReference>
<comment type="similarity">
    <text evidence="1">Belongs to the cytochrome P450 family.</text>
</comment>
<evidence type="ECO:0000313" key="3">
    <source>
        <dbReference type="Proteomes" id="UP001224433"/>
    </source>
</evidence>
<dbReference type="PANTHER" id="PTHR24301">
    <property type="entry name" value="THROMBOXANE-A SYNTHASE"/>
    <property type="match status" value="1"/>
</dbReference>
<keyword evidence="1" id="KW-0479">Metal-binding</keyword>
<evidence type="ECO:0000313" key="2">
    <source>
        <dbReference type="EMBL" id="WLQ62806.1"/>
    </source>
</evidence>
<protein>
    <submittedName>
        <fullName evidence="2">Cytochrome P450</fullName>
    </submittedName>
</protein>
<dbReference type="PRINTS" id="PR00463">
    <property type="entry name" value="EP450I"/>
</dbReference>
<proteinExistence type="inferred from homology"/>
<evidence type="ECO:0000256" key="1">
    <source>
        <dbReference type="RuleBase" id="RU000461"/>
    </source>
</evidence>
<dbReference type="PROSITE" id="PS00086">
    <property type="entry name" value="CYTOCHROME_P450"/>
    <property type="match status" value="1"/>
</dbReference>
<keyword evidence="1" id="KW-0503">Monooxygenase</keyword>
<keyword evidence="3" id="KW-1185">Reference proteome</keyword>
<reference evidence="2 3" key="1">
    <citation type="submission" date="2023-03" db="EMBL/GenBank/DDBJ databases">
        <title>Isolation and description of six Streptomyces strains from soil environments, able to metabolize different microbial glucans.</title>
        <authorList>
            <person name="Widen T."/>
            <person name="Larsbrink J."/>
        </authorList>
    </citation>
    <scope>NUCLEOTIDE SEQUENCE [LARGE SCALE GENOMIC DNA]</scope>
    <source>
        <strain evidence="2 3">Alt3</strain>
    </source>
</reference>
<dbReference type="InterPro" id="IPR017972">
    <property type="entry name" value="Cyt_P450_CS"/>
</dbReference>
<keyword evidence="1" id="KW-0349">Heme</keyword>
<gene>
    <name evidence="2" type="ORF">P8A20_03990</name>
</gene>
<keyword evidence="1" id="KW-0560">Oxidoreductase</keyword>
<dbReference type="Proteomes" id="UP001224433">
    <property type="component" value="Chromosome"/>
</dbReference>
<dbReference type="PRINTS" id="PR00385">
    <property type="entry name" value="P450"/>
</dbReference>
<dbReference type="EMBL" id="CP120983">
    <property type="protein sequence ID" value="WLQ62806.1"/>
    <property type="molecule type" value="Genomic_DNA"/>
</dbReference>
<dbReference type="Gene3D" id="1.10.630.10">
    <property type="entry name" value="Cytochrome P450"/>
    <property type="match status" value="1"/>
</dbReference>
<dbReference type="PANTHER" id="PTHR24301:SF2">
    <property type="entry name" value="THROMBOXANE-A SYNTHASE"/>
    <property type="match status" value="1"/>
</dbReference>
<dbReference type="InterPro" id="IPR001128">
    <property type="entry name" value="Cyt_P450"/>
</dbReference>
<organism evidence="2 3">
    <name type="scientific">Streptomyces glycanivorans</name>
    <dbReference type="NCBI Taxonomy" id="3033808"/>
    <lineage>
        <taxon>Bacteria</taxon>
        <taxon>Bacillati</taxon>
        <taxon>Actinomycetota</taxon>
        <taxon>Actinomycetes</taxon>
        <taxon>Kitasatosporales</taxon>
        <taxon>Streptomycetaceae</taxon>
        <taxon>Streptomyces</taxon>
    </lineage>
</organism>
<dbReference type="SUPFAM" id="SSF48264">
    <property type="entry name" value="Cytochrome P450"/>
    <property type="match status" value="1"/>
</dbReference>
<name>A0ABY9JA03_9ACTN</name>
<keyword evidence="1" id="KW-0408">Iron</keyword>